<accession>A0A132NLE1</accession>
<keyword evidence="1" id="KW-0472">Membrane</keyword>
<evidence type="ECO:0000256" key="1">
    <source>
        <dbReference type="SAM" id="Phobius"/>
    </source>
</evidence>
<evidence type="ECO:0000313" key="3">
    <source>
        <dbReference type="Proteomes" id="UP000070598"/>
    </source>
</evidence>
<dbReference type="RefSeq" id="WP_107248061.1">
    <property type="nucleotide sequence ID" value="NZ_JYIK01000134.1"/>
</dbReference>
<reference evidence="3" key="1">
    <citation type="submission" date="2015-02" db="EMBL/GenBank/DDBJ databases">
        <title>Physiological reanalysis, assessment of diazotrophy, and genome sequences of multiple isolates of Streptomyces thermoautotrophicus.</title>
        <authorList>
            <person name="MacKellar D.C."/>
            <person name="Lieber L."/>
            <person name="Norman J."/>
            <person name="Bolger A."/>
            <person name="Tobin C."/>
            <person name="Murray J.W."/>
            <person name="Friesen M."/>
            <person name="Prell J."/>
        </authorList>
    </citation>
    <scope>NUCLEOTIDE SEQUENCE [LARGE SCALE GENOMIC DNA]</scope>
    <source>
        <strain evidence="3">UBT1</strain>
    </source>
</reference>
<dbReference type="AlphaFoldDB" id="A0A132NLE1"/>
<proteinExistence type="predicted"/>
<feature type="transmembrane region" description="Helical" evidence="1">
    <location>
        <begin position="77"/>
        <end position="97"/>
    </location>
</feature>
<keyword evidence="1" id="KW-1133">Transmembrane helix</keyword>
<name>A0A132NLE1_9ACTN</name>
<gene>
    <name evidence="2" type="ORF">TR74_00620</name>
</gene>
<comment type="caution">
    <text evidence="2">The sequence shown here is derived from an EMBL/GenBank/DDBJ whole genome shotgun (WGS) entry which is preliminary data.</text>
</comment>
<keyword evidence="1" id="KW-0812">Transmembrane</keyword>
<sequence length="103" mass="10880">MTRTFLSLVAAVLVALEGLVLAGYAGYVLVIAISGRPHSLAGIEAVAGYLMLLGVLVLLVAWGLYRERRWSRGPGVLVQLLALAVTWNMFQAGAYALGVPLGL</sequence>
<dbReference type="EMBL" id="JYIK01000134">
    <property type="protein sequence ID" value="KWX10950.1"/>
    <property type="molecule type" value="Genomic_DNA"/>
</dbReference>
<feature type="non-terminal residue" evidence="2">
    <location>
        <position position="103"/>
    </location>
</feature>
<organism evidence="2 3">
    <name type="scientific">Carbonactinospora thermoautotrophica</name>
    <dbReference type="NCBI Taxonomy" id="1469144"/>
    <lineage>
        <taxon>Bacteria</taxon>
        <taxon>Bacillati</taxon>
        <taxon>Actinomycetota</taxon>
        <taxon>Actinomycetes</taxon>
        <taxon>Kitasatosporales</taxon>
        <taxon>Carbonactinosporaceae</taxon>
        <taxon>Carbonactinospora</taxon>
    </lineage>
</organism>
<feature type="transmembrane region" description="Helical" evidence="1">
    <location>
        <begin position="46"/>
        <end position="65"/>
    </location>
</feature>
<dbReference type="Proteomes" id="UP000070598">
    <property type="component" value="Unassembled WGS sequence"/>
</dbReference>
<evidence type="ECO:0000313" key="2">
    <source>
        <dbReference type="EMBL" id="KWX10950.1"/>
    </source>
</evidence>
<protein>
    <submittedName>
        <fullName evidence="2">Uncharacterized protein</fullName>
    </submittedName>
</protein>